<proteinExistence type="predicted"/>
<feature type="region of interest" description="Disordered" evidence="1">
    <location>
        <begin position="497"/>
        <end position="516"/>
    </location>
</feature>
<feature type="signal peptide" evidence="2">
    <location>
        <begin position="1"/>
        <end position="25"/>
    </location>
</feature>
<reference evidence="3 4" key="1">
    <citation type="journal article" date="2021" name="Sci. Rep.">
        <title>The genome of the diatom Chaetoceros tenuissimus carries an ancient integrated fragment of an extant virus.</title>
        <authorList>
            <person name="Hongo Y."/>
            <person name="Kimura K."/>
            <person name="Takaki Y."/>
            <person name="Yoshida Y."/>
            <person name="Baba S."/>
            <person name="Kobayashi G."/>
            <person name="Nagasaki K."/>
            <person name="Hano T."/>
            <person name="Tomaru Y."/>
        </authorList>
    </citation>
    <scope>NUCLEOTIDE SEQUENCE [LARGE SCALE GENOMIC DNA]</scope>
    <source>
        <strain evidence="3 4">NIES-3715</strain>
    </source>
</reference>
<dbReference type="Proteomes" id="UP001054902">
    <property type="component" value="Unassembled WGS sequence"/>
</dbReference>
<feature type="region of interest" description="Disordered" evidence="1">
    <location>
        <begin position="647"/>
        <end position="670"/>
    </location>
</feature>
<dbReference type="AlphaFoldDB" id="A0AAD3H9K7"/>
<keyword evidence="4" id="KW-1185">Reference proteome</keyword>
<comment type="caution">
    <text evidence="3">The sequence shown here is derived from an EMBL/GenBank/DDBJ whole genome shotgun (WGS) entry which is preliminary data.</text>
</comment>
<keyword evidence="2" id="KW-0732">Signal</keyword>
<protein>
    <submittedName>
        <fullName evidence="3">Uncharacterized protein</fullName>
    </submittedName>
</protein>
<gene>
    <name evidence="3" type="ORF">CTEN210_12158</name>
</gene>
<accession>A0AAD3H9K7</accession>
<feature type="compositionally biased region" description="Polar residues" evidence="1">
    <location>
        <begin position="200"/>
        <end position="219"/>
    </location>
</feature>
<feature type="region of interest" description="Disordered" evidence="1">
    <location>
        <begin position="107"/>
        <end position="129"/>
    </location>
</feature>
<organism evidence="3 4">
    <name type="scientific">Chaetoceros tenuissimus</name>
    <dbReference type="NCBI Taxonomy" id="426638"/>
    <lineage>
        <taxon>Eukaryota</taxon>
        <taxon>Sar</taxon>
        <taxon>Stramenopiles</taxon>
        <taxon>Ochrophyta</taxon>
        <taxon>Bacillariophyta</taxon>
        <taxon>Coscinodiscophyceae</taxon>
        <taxon>Chaetocerotophycidae</taxon>
        <taxon>Chaetocerotales</taxon>
        <taxon>Chaetocerotaceae</taxon>
        <taxon>Chaetoceros</taxon>
    </lineage>
</organism>
<evidence type="ECO:0000256" key="1">
    <source>
        <dbReference type="SAM" id="MobiDB-lite"/>
    </source>
</evidence>
<feature type="compositionally biased region" description="Basic residues" evidence="1">
    <location>
        <begin position="112"/>
        <end position="129"/>
    </location>
</feature>
<evidence type="ECO:0000313" key="3">
    <source>
        <dbReference type="EMBL" id="GFH55682.1"/>
    </source>
</evidence>
<sequence length="670" mass="74626">MKSFKRLSTIYISFLLSTEIFVVAAKLSLGPTIEDDADISPHRLRTTLGVTGKRFLRGDDRNFQAAKVDNTLSVKNKGNKIKTEGQQHRDMEIKDSNIFFHKVNPKQGIPSRGKRKGLKKKRQNHRKKNVLPQTTWTSSYGIGGFKEKNDSPQTIWTSSYRIQGFKDLANPPSAPTVGFFDKELLPKATSQPPTFPPSKVATSYPTSSVTISPTKSPTLKPTIPPLTVAEVTSKTPTSSPTPLATITKPPTKALCPFTEELVDMVTLANNGKITLDECSCKGYDDVTKSNLGLGYLAVETDNNGNKKVPGFGSIGYYVYFYRGQYTYQIHDMVFDTEEGVYNACLQVLRNNCQILSTLVPGPGCQKEEEANPRLQIRVTQERVNNHELVEMSSIADKNIKDKYQFGHTRLKEKKGKLDQEARVLWQNQKKANTTPTQTLLLLITYFDQRILTFTATTYRYIMKSFSNFLLLLNLSSTSLCTASLLRGSENLLKRVLKKNGNNGNGRGRSKATTTTQTGTSIDLSLCPFDTKGMEDMVALANNGTIQLNQCSCNRYDDAANIDLIMHHTVISDASYYDANGTLVEMEGIGTKAFGASGSYGYQYQIDDMMFMTEQEIFNACLQLLRNKCGELDTDDLDPISIYKREMDLSKVSPKGSPPAQPAERATKEEE</sequence>
<feature type="chain" id="PRO_5042147845" evidence="2">
    <location>
        <begin position="26"/>
        <end position="670"/>
    </location>
</feature>
<evidence type="ECO:0000313" key="4">
    <source>
        <dbReference type="Proteomes" id="UP001054902"/>
    </source>
</evidence>
<name>A0AAD3H9K7_9STRA</name>
<feature type="region of interest" description="Disordered" evidence="1">
    <location>
        <begin position="189"/>
        <end position="223"/>
    </location>
</feature>
<evidence type="ECO:0000256" key="2">
    <source>
        <dbReference type="SAM" id="SignalP"/>
    </source>
</evidence>
<dbReference type="EMBL" id="BLLK01000051">
    <property type="protein sequence ID" value="GFH55682.1"/>
    <property type="molecule type" value="Genomic_DNA"/>
</dbReference>